<accession>A0A5Y9P2C9</accession>
<evidence type="ECO:0000313" key="6">
    <source>
        <dbReference type="EMBL" id="ECQ7787728.1"/>
    </source>
</evidence>
<organism evidence="6">
    <name type="scientific">Salmonella enterica</name>
    <name type="common">Salmonella choleraesuis</name>
    <dbReference type="NCBI Taxonomy" id="28901"/>
    <lineage>
        <taxon>Bacteria</taxon>
        <taxon>Pseudomonadati</taxon>
        <taxon>Pseudomonadota</taxon>
        <taxon>Gammaproteobacteria</taxon>
        <taxon>Enterobacterales</taxon>
        <taxon>Enterobacteriaceae</taxon>
        <taxon>Salmonella</taxon>
    </lineage>
</organism>
<name>A0A5Y9P2C9_SALER</name>
<dbReference type="Pfam" id="PF04828">
    <property type="entry name" value="GFA"/>
    <property type="match status" value="1"/>
</dbReference>
<evidence type="ECO:0000256" key="4">
    <source>
        <dbReference type="ARBA" id="ARBA00023239"/>
    </source>
</evidence>
<keyword evidence="4" id="KW-0456">Lyase</keyword>
<dbReference type="PANTHER" id="PTHR33337:SF33">
    <property type="entry name" value="CENP-V_GFA DOMAIN-CONTAINING PROTEIN"/>
    <property type="match status" value="1"/>
</dbReference>
<gene>
    <name evidence="6" type="ORF">F0Z93_03725</name>
</gene>
<evidence type="ECO:0000256" key="1">
    <source>
        <dbReference type="ARBA" id="ARBA00005495"/>
    </source>
</evidence>
<reference evidence="6" key="1">
    <citation type="submission" date="2019-09" db="EMBL/GenBank/DDBJ databases">
        <authorList>
            <consortium name="PulseNet: The National Subtyping Network for Foodborne Disease Surveillance"/>
            <person name="Tarr C.L."/>
            <person name="Trees E."/>
            <person name="Katz L.S."/>
            <person name="Carleton-Romer H.A."/>
            <person name="Stroika S."/>
            <person name="Kucerova Z."/>
            <person name="Roache K.F."/>
            <person name="Sabol A.L."/>
            <person name="Besser J."/>
            <person name="Gerner-Smidt P."/>
        </authorList>
    </citation>
    <scope>NUCLEOTIDE SEQUENCE</scope>
    <source>
        <strain evidence="6">PNUSAS081464</strain>
    </source>
</reference>
<proteinExistence type="inferred from homology"/>
<dbReference type="PROSITE" id="PS51891">
    <property type="entry name" value="CENP_V_GFA"/>
    <property type="match status" value="1"/>
</dbReference>
<dbReference type="AlphaFoldDB" id="A0A5Y9P2C9"/>
<keyword evidence="3" id="KW-0862">Zinc</keyword>
<comment type="caution">
    <text evidence="6">The sequence shown here is derived from an EMBL/GenBank/DDBJ whole genome shotgun (WGS) entry which is preliminary data.</text>
</comment>
<dbReference type="InterPro" id="IPR011057">
    <property type="entry name" value="Mss4-like_sf"/>
</dbReference>
<evidence type="ECO:0000256" key="3">
    <source>
        <dbReference type="ARBA" id="ARBA00022833"/>
    </source>
</evidence>
<keyword evidence="2" id="KW-0479">Metal-binding</keyword>
<dbReference type="EMBL" id="AAKCWO010000005">
    <property type="protein sequence ID" value="ECQ7787728.1"/>
    <property type="molecule type" value="Genomic_DNA"/>
</dbReference>
<evidence type="ECO:0000259" key="5">
    <source>
        <dbReference type="PROSITE" id="PS51891"/>
    </source>
</evidence>
<dbReference type="PANTHER" id="PTHR33337">
    <property type="entry name" value="GFA DOMAIN-CONTAINING PROTEIN"/>
    <property type="match status" value="1"/>
</dbReference>
<dbReference type="SUPFAM" id="SSF51316">
    <property type="entry name" value="Mss4-like"/>
    <property type="match status" value="1"/>
</dbReference>
<comment type="similarity">
    <text evidence="1">Belongs to the Gfa family.</text>
</comment>
<dbReference type="Gene3D" id="3.90.1590.10">
    <property type="entry name" value="glutathione-dependent formaldehyde- activating enzyme (gfa)"/>
    <property type="match status" value="1"/>
</dbReference>
<evidence type="ECO:0000256" key="2">
    <source>
        <dbReference type="ARBA" id="ARBA00022723"/>
    </source>
</evidence>
<dbReference type="GO" id="GO:0016846">
    <property type="term" value="F:carbon-sulfur lyase activity"/>
    <property type="evidence" value="ECO:0007669"/>
    <property type="project" value="InterPro"/>
</dbReference>
<feature type="domain" description="CENP-V/GFA" evidence="5">
    <location>
        <begin position="9"/>
        <end position="127"/>
    </location>
</feature>
<dbReference type="InterPro" id="IPR006913">
    <property type="entry name" value="CENP-V/GFA"/>
</dbReference>
<sequence>MKTDDYGAMKGGCTCGAVRYAVTASPLIVHCCHCTWCQRETGSAFVINAVIENMHVHLTKGEVTVINTPSFSGKGQKIARCPKCQIALWSHYSGSSKLTFLRVGTLDHPECMPPDIHIYTESKQPWVTLPEGAVTRPQFYEPDTVLSSDSLCRLAALEDQGE</sequence>
<dbReference type="GO" id="GO:0046872">
    <property type="term" value="F:metal ion binding"/>
    <property type="evidence" value="ECO:0007669"/>
    <property type="project" value="UniProtKB-KW"/>
</dbReference>
<protein>
    <submittedName>
        <fullName evidence="6">GFA family protein</fullName>
    </submittedName>
</protein>